<evidence type="ECO:0000313" key="2">
    <source>
        <dbReference type="EMBL" id="HIU54775.1"/>
    </source>
</evidence>
<sequence>MKLHRLAICFSISVWGLATACHEQTSKEYTFDRSGISREVLENYLSRAVTLTEFLIENPFYNDAPLSEKEDDIRMLKALKAKFIGRAIYRWGREHLIADTAFWNPARRLMERMHRHDPEMIFQAAVFEIVTTRVDSIEIPEWSFSALGIPYEKRHFCYEKMLNREGKFVNHWGEGASVPDITQQETQLWLMFLAGSYIRIGCEAIHWGQVSLIGMNDPEFRTWRDFLEKARAFARQNSRRGWVLFDAHTPTGGMIVEGKSLLDFNSFPLRIKEIPEKPLHGILEKPYLDALYGRSKGGMTPSGWSCESLPYLVEFDNFGISARPGVAGTPYFIWGYDEISWFCKLDEEYRDYWLHYAYDWLRENDSNAFLQMPLSRVVNWGEGHPPFLFKGNNRSKDCPEGMNIEKSVADIWSNQP</sequence>
<reference evidence="2" key="2">
    <citation type="journal article" date="2021" name="PeerJ">
        <title>Extensive microbial diversity within the chicken gut microbiome revealed by metagenomics and culture.</title>
        <authorList>
            <person name="Gilroy R."/>
            <person name="Ravi A."/>
            <person name="Getino M."/>
            <person name="Pursley I."/>
            <person name="Horton D.L."/>
            <person name="Alikhan N.F."/>
            <person name="Baker D."/>
            <person name="Gharbi K."/>
            <person name="Hall N."/>
            <person name="Watson M."/>
            <person name="Adriaenssens E.M."/>
            <person name="Foster-Nyarko E."/>
            <person name="Jarju S."/>
            <person name="Secka A."/>
            <person name="Antonio M."/>
            <person name="Oren A."/>
            <person name="Chaudhuri R.R."/>
            <person name="La Ragione R."/>
            <person name="Hildebrand F."/>
            <person name="Pallen M.J."/>
        </authorList>
    </citation>
    <scope>NUCLEOTIDE SEQUENCE</scope>
    <source>
        <strain evidence="2">CHK158-818</strain>
    </source>
</reference>
<dbReference type="Proteomes" id="UP000824112">
    <property type="component" value="Unassembled WGS sequence"/>
</dbReference>
<gene>
    <name evidence="2" type="ORF">IAB03_03085</name>
</gene>
<accession>A0A9D1M6N1</accession>
<evidence type="ECO:0000313" key="3">
    <source>
        <dbReference type="Proteomes" id="UP000824112"/>
    </source>
</evidence>
<dbReference type="AlphaFoldDB" id="A0A9D1M6N1"/>
<keyword evidence="1" id="KW-0732">Signal</keyword>
<organism evidence="2 3">
    <name type="scientific">Candidatus Gallibacteroides avistercoris</name>
    <dbReference type="NCBI Taxonomy" id="2840833"/>
    <lineage>
        <taxon>Bacteria</taxon>
        <taxon>Pseudomonadati</taxon>
        <taxon>Bacteroidota</taxon>
        <taxon>Bacteroidia</taxon>
        <taxon>Bacteroidales</taxon>
        <taxon>Bacteroidaceae</taxon>
        <taxon>Bacteroidaceae incertae sedis</taxon>
        <taxon>Candidatus Gallibacteroides</taxon>
    </lineage>
</organism>
<feature type="signal peptide" evidence="1">
    <location>
        <begin position="1"/>
        <end position="20"/>
    </location>
</feature>
<proteinExistence type="predicted"/>
<evidence type="ECO:0000256" key="1">
    <source>
        <dbReference type="SAM" id="SignalP"/>
    </source>
</evidence>
<dbReference type="EMBL" id="DVNA01000069">
    <property type="protein sequence ID" value="HIU54775.1"/>
    <property type="molecule type" value="Genomic_DNA"/>
</dbReference>
<feature type="chain" id="PRO_5038340585" evidence="1">
    <location>
        <begin position="21"/>
        <end position="416"/>
    </location>
</feature>
<comment type="caution">
    <text evidence="2">The sequence shown here is derived from an EMBL/GenBank/DDBJ whole genome shotgun (WGS) entry which is preliminary data.</text>
</comment>
<reference evidence="2" key="1">
    <citation type="submission" date="2020-10" db="EMBL/GenBank/DDBJ databases">
        <authorList>
            <person name="Gilroy R."/>
        </authorList>
    </citation>
    <scope>NUCLEOTIDE SEQUENCE</scope>
    <source>
        <strain evidence="2">CHK158-818</strain>
    </source>
</reference>
<protein>
    <submittedName>
        <fullName evidence="2">Uncharacterized protein</fullName>
    </submittedName>
</protein>
<name>A0A9D1M6N1_9BACT</name>
<dbReference type="PROSITE" id="PS51257">
    <property type="entry name" value="PROKAR_LIPOPROTEIN"/>
    <property type="match status" value="1"/>
</dbReference>